<protein>
    <recommendedName>
        <fullName evidence="7">HTH gntR-type domain-containing protein</fullName>
    </recommendedName>
</protein>
<gene>
    <name evidence="8" type="ORF">AL072_06070</name>
</gene>
<comment type="similarity">
    <text evidence="1">In the C-terminal section; belongs to the class-I pyridoxal-phosphate-dependent aminotransferase family.</text>
</comment>
<evidence type="ECO:0000313" key="8">
    <source>
        <dbReference type="EMBL" id="ALG70550.1"/>
    </source>
</evidence>
<proteinExistence type="inferred from homology"/>
<dbReference type="CDD" id="cd00609">
    <property type="entry name" value="AAT_like"/>
    <property type="match status" value="1"/>
</dbReference>
<feature type="region of interest" description="Disordered" evidence="6">
    <location>
        <begin position="87"/>
        <end position="116"/>
    </location>
</feature>
<keyword evidence="9" id="KW-1185">Reference proteome</keyword>
<dbReference type="InterPro" id="IPR051446">
    <property type="entry name" value="HTH_trans_reg/aminotransferase"/>
</dbReference>
<dbReference type="EMBL" id="CP012401">
    <property type="protein sequence ID" value="ALG70550.1"/>
    <property type="molecule type" value="Genomic_DNA"/>
</dbReference>
<dbReference type="InterPro" id="IPR036390">
    <property type="entry name" value="WH_DNA-bd_sf"/>
</dbReference>
<reference evidence="9" key="1">
    <citation type="submission" date="2015-08" db="EMBL/GenBank/DDBJ databases">
        <title>Complete Genome Sequence of Azospirillum thiophilum BV-S.</title>
        <authorList>
            <person name="Fomenkov A."/>
            <person name="Vincze T."/>
            <person name="Grabovich M."/>
            <person name="Dubinina G."/>
            <person name="Orlova M."/>
            <person name="Belousova E."/>
            <person name="Roberts R.J."/>
        </authorList>
    </citation>
    <scope>NUCLEOTIDE SEQUENCE [LARGE SCALE GENOMIC DNA]</scope>
    <source>
        <strain evidence="9">BV-S</strain>
    </source>
</reference>
<dbReference type="InterPro" id="IPR015421">
    <property type="entry name" value="PyrdxlP-dep_Trfase_major"/>
</dbReference>
<evidence type="ECO:0000256" key="3">
    <source>
        <dbReference type="ARBA" id="ARBA00023015"/>
    </source>
</evidence>
<name>A0AAC8VWG2_9PROT</name>
<dbReference type="Gene3D" id="1.10.10.10">
    <property type="entry name" value="Winged helix-like DNA-binding domain superfamily/Winged helix DNA-binding domain"/>
    <property type="match status" value="1"/>
</dbReference>
<dbReference type="SUPFAM" id="SSF53383">
    <property type="entry name" value="PLP-dependent transferases"/>
    <property type="match status" value="1"/>
</dbReference>
<keyword evidence="5" id="KW-0804">Transcription</keyword>
<feature type="domain" description="HTH gntR-type" evidence="7">
    <location>
        <begin position="17"/>
        <end position="85"/>
    </location>
</feature>
<evidence type="ECO:0000256" key="4">
    <source>
        <dbReference type="ARBA" id="ARBA00023125"/>
    </source>
</evidence>
<accession>A0AAC8VWG2</accession>
<dbReference type="GO" id="GO:0003700">
    <property type="term" value="F:DNA-binding transcription factor activity"/>
    <property type="evidence" value="ECO:0007669"/>
    <property type="project" value="InterPro"/>
</dbReference>
<dbReference type="Proteomes" id="UP000069935">
    <property type="component" value="Chromosome 1"/>
</dbReference>
<dbReference type="PANTHER" id="PTHR46577">
    <property type="entry name" value="HTH-TYPE TRANSCRIPTIONAL REGULATORY PROTEIN GABR"/>
    <property type="match status" value="1"/>
</dbReference>
<keyword evidence="4" id="KW-0238">DNA-binding</keyword>
<sequence length="493" mass="54301">MLRPWPLHIPLDEDSQRAIHIQIYDAVVAGIRSKRLPAGSPLPGSRTFAQLLDVNRKTVQLAYDELIAAGWVTTEGRRGTFVCLRPPSAQRSTAETGIDRHPEPVRSSQPVPQPPPYTTIVFDDGAPDTRLVPVSALAQAYHGALRRLSRSNRLADEHPLGNPELRRSISGMLNFNRGMATTPDRICLTRGSQMAIFLAARILTGPGRTVALEEPGYGQARTAFRRAGADLALVPVDGEGMRVDILEGLCRTRGLACVYVTPHHQFPTTVSLSPERRRRLLELSERYGFTIVEDDYDHEFHFASKPLLPLANRAPDARIIYIGSFSKLLSPHVRSGFITGPAGFIRDAASWVAQIDRLGDPVKELALSELINSGTLQRHNDKARQVYDQRRQGFADLLRQNLGTGVRFSVPDGGLAYWVEFDAPVNTAGFMARARAAGVRLLPARQFWTGRPLVGGTRIGYAHMSGAEVAEPLRRLGRVLRQTESPGNTGERG</sequence>
<dbReference type="AlphaFoldDB" id="A0AAC8VWG2"/>
<evidence type="ECO:0000256" key="1">
    <source>
        <dbReference type="ARBA" id="ARBA00005384"/>
    </source>
</evidence>
<dbReference type="PANTHER" id="PTHR46577:SF1">
    <property type="entry name" value="HTH-TYPE TRANSCRIPTIONAL REGULATORY PROTEIN GABR"/>
    <property type="match status" value="1"/>
</dbReference>
<dbReference type="SUPFAM" id="SSF46785">
    <property type="entry name" value="Winged helix' DNA-binding domain"/>
    <property type="match status" value="1"/>
</dbReference>
<organism evidence="8 9">
    <name type="scientific">Azospirillum thiophilum</name>
    <dbReference type="NCBI Taxonomy" id="528244"/>
    <lineage>
        <taxon>Bacteria</taxon>
        <taxon>Pseudomonadati</taxon>
        <taxon>Pseudomonadota</taxon>
        <taxon>Alphaproteobacteria</taxon>
        <taxon>Rhodospirillales</taxon>
        <taxon>Azospirillaceae</taxon>
        <taxon>Azospirillum</taxon>
    </lineage>
</organism>
<dbReference type="GO" id="GO:0030170">
    <property type="term" value="F:pyridoxal phosphate binding"/>
    <property type="evidence" value="ECO:0007669"/>
    <property type="project" value="InterPro"/>
</dbReference>
<dbReference type="CDD" id="cd07377">
    <property type="entry name" value="WHTH_GntR"/>
    <property type="match status" value="1"/>
</dbReference>
<dbReference type="InterPro" id="IPR015424">
    <property type="entry name" value="PyrdxlP-dep_Trfase"/>
</dbReference>
<keyword evidence="3" id="KW-0805">Transcription regulation</keyword>
<dbReference type="InterPro" id="IPR004839">
    <property type="entry name" value="Aminotransferase_I/II_large"/>
</dbReference>
<dbReference type="SMART" id="SM00345">
    <property type="entry name" value="HTH_GNTR"/>
    <property type="match status" value="1"/>
</dbReference>
<dbReference type="KEGG" id="ati:AL072_06070"/>
<evidence type="ECO:0000256" key="5">
    <source>
        <dbReference type="ARBA" id="ARBA00023163"/>
    </source>
</evidence>
<dbReference type="InterPro" id="IPR000524">
    <property type="entry name" value="Tscrpt_reg_HTH_GntR"/>
</dbReference>
<evidence type="ECO:0000259" key="7">
    <source>
        <dbReference type="PROSITE" id="PS50949"/>
    </source>
</evidence>
<dbReference type="GO" id="GO:0003677">
    <property type="term" value="F:DNA binding"/>
    <property type="evidence" value="ECO:0007669"/>
    <property type="project" value="UniProtKB-KW"/>
</dbReference>
<dbReference type="PROSITE" id="PS50949">
    <property type="entry name" value="HTH_GNTR"/>
    <property type="match status" value="1"/>
</dbReference>
<evidence type="ECO:0000313" key="9">
    <source>
        <dbReference type="Proteomes" id="UP000069935"/>
    </source>
</evidence>
<dbReference type="Pfam" id="PF00392">
    <property type="entry name" value="GntR"/>
    <property type="match status" value="1"/>
</dbReference>
<dbReference type="Gene3D" id="3.40.640.10">
    <property type="entry name" value="Type I PLP-dependent aspartate aminotransferase-like (Major domain)"/>
    <property type="match status" value="1"/>
</dbReference>
<dbReference type="InterPro" id="IPR036388">
    <property type="entry name" value="WH-like_DNA-bd_sf"/>
</dbReference>
<reference evidence="8 9" key="2">
    <citation type="journal article" date="2016" name="Genome Announc.">
        <title>Complete Genome Sequence of a Strain of Azospirillum thiophilum Isolated from a Sulfide Spring.</title>
        <authorList>
            <person name="Fomenkov A."/>
            <person name="Vincze T."/>
            <person name="Grabovich M."/>
            <person name="Anton B.P."/>
            <person name="Dubinina G."/>
            <person name="Orlova M."/>
            <person name="Belousova E."/>
            <person name="Roberts R.J."/>
        </authorList>
    </citation>
    <scope>NUCLEOTIDE SEQUENCE [LARGE SCALE GENOMIC DNA]</scope>
    <source>
        <strain evidence="8 9">BV-S</strain>
    </source>
</reference>
<evidence type="ECO:0000256" key="6">
    <source>
        <dbReference type="SAM" id="MobiDB-lite"/>
    </source>
</evidence>
<evidence type="ECO:0000256" key="2">
    <source>
        <dbReference type="ARBA" id="ARBA00022898"/>
    </source>
</evidence>
<dbReference type="Pfam" id="PF00155">
    <property type="entry name" value="Aminotran_1_2"/>
    <property type="match status" value="1"/>
</dbReference>
<keyword evidence="2" id="KW-0663">Pyridoxal phosphate</keyword>